<dbReference type="Gene3D" id="3.40.50.300">
    <property type="entry name" value="P-loop containing nucleotide triphosphate hydrolases"/>
    <property type="match status" value="1"/>
</dbReference>
<dbReference type="GO" id="GO:0005525">
    <property type="term" value="F:GTP binding"/>
    <property type="evidence" value="ECO:0007669"/>
    <property type="project" value="UniProtKB-KW"/>
</dbReference>
<keyword evidence="4" id="KW-0547">Nucleotide-binding</keyword>
<dbReference type="GO" id="GO:0003924">
    <property type="term" value="F:GTPase activity"/>
    <property type="evidence" value="ECO:0007669"/>
    <property type="project" value="InterPro"/>
</dbReference>
<dbReference type="NCBIfam" id="TIGR00073">
    <property type="entry name" value="hypB"/>
    <property type="match status" value="1"/>
</dbReference>
<feature type="binding site" evidence="8">
    <location>
        <position position="2"/>
    </location>
    <ligand>
        <name>Ni(2+)</name>
        <dbReference type="ChEBI" id="CHEBI:49786"/>
    </ligand>
</feature>
<feature type="binding site" evidence="8">
    <location>
        <position position="73"/>
    </location>
    <ligand>
        <name>Zn(2+)</name>
        <dbReference type="ChEBI" id="CHEBI:29105"/>
    </ligand>
</feature>
<evidence type="ECO:0000313" key="12">
    <source>
        <dbReference type="Proteomes" id="UP000386847"/>
    </source>
</evidence>
<keyword evidence="7" id="KW-0342">GTP-binding</keyword>
<feature type="compositionally biased region" description="Basic and acidic residues" evidence="9">
    <location>
        <begin position="145"/>
        <end position="181"/>
    </location>
</feature>
<dbReference type="EMBL" id="CP045725">
    <property type="protein sequence ID" value="QGF23105.1"/>
    <property type="molecule type" value="Genomic_DNA"/>
</dbReference>
<keyword evidence="3 8" id="KW-0479">Metal-binding</keyword>
<evidence type="ECO:0000256" key="2">
    <source>
        <dbReference type="ARBA" id="ARBA00022596"/>
    </source>
</evidence>
<dbReference type="Pfam" id="PF02492">
    <property type="entry name" value="cobW"/>
    <property type="match status" value="1"/>
</dbReference>
<keyword evidence="2 8" id="KW-0533">Nickel</keyword>
<dbReference type="CDD" id="cd05390">
    <property type="entry name" value="HypB"/>
    <property type="match status" value="1"/>
</dbReference>
<evidence type="ECO:0000256" key="6">
    <source>
        <dbReference type="ARBA" id="ARBA00022833"/>
    </source>
</evidence>
<dbReference type="InterPro" id="IPR027417">
    <property type="entry name" value="P-loop_NTPase"/>
</dbReference>
<dbReference type="SUPFAM" id="SSF52540">
    <property type="entry name" value="P-loop containing nucleoside triphosphate hydrolases"/>
    <property type="match status" value="1"/>
</dbReference>
<dbReference type="GO" id="GO:0051604">
    <property type="term" value="P:protein maturation"/>
    <property type="evidence" value="ECO:0007669"/>
    <property type="project" value="InterPro"/>
</dbReference>
<keyword evidence="6 8" id="KW-0862">Zinc</keyword>
<keyword evidence="5" id="KW-0378">Hydrolase</keyword>
<dbReference type="Proteomes" id="UP000386847">
    <property type="component" value="Chromosome"/>
</dbReference>
<protein>
    <recommendedName>
        <fullName evidence="8">Hydrogenase maturation factor HypA</fullName>
    </recommendedName>
</protein>
<proteinExistence type="inferred from homology"/>
<evidence type="ECO:0000256" key="9">
    <source>
        <dbReference type="SAM" id="MobiDB-lite"/>
    </source>
</evidence>
<dbReference type="InterPro" id="IPR004392">
    <property type="entry name" value="Hyd_mat_HypB"/>
</dbReference>
<evidence type="ECO:0000256" key="5">
    <source>
        <dbReference type="ARBA" id="ARBA00022801"/>
    </source>
</evidence>
<feature type="region of interest" description="Disordered" evidence="9">
    <location>
        <begin position="145"/>
        <end position="186"/>
    </location>
</feature>
<dbReference type="PANTHER" id="PTHR30134">
    <property type="entry name" value="HYDROGENASE PROTEIN ASSEMBLY PROTEIN, NICKEL CHAPERONE"/>
    <property type="match status" value="1"/>
</dbReference>
<comment type="similarity">
    <text evidence="8">Belongs to the HypA/HybF family.</text>
</comment>
<evidence type="ECO:0000313" key="11">
    <source>
        <dbReference type="EMBL" id="QGF23105.1"/>
    </source>
</evidence>
<reference evidence="11 12" key="1">
    <citation type="submission" date="2019-10" db="EMBL/GenBank/DDBJ databases">
        <title>Genomic analysis of Raineyella sp. CBA3103.</title>
        <authorList>
            <person name="Roh S.W."/>
        </authorList>
    </citation>
    <scope>NUCLEOTIDE SEQUENCE [LARGE SCALE GENOMIC DNA]</scope>
    <source>
        <strain evidence="11 12">CBA3103</strain>
    </source>
</reference>
<comment type="similarity">
    <text evidence="1">Belongs to the SIMIBI class G3E GTPase family. HypB/HupM subfamily.</text>
</comment>
<gene>
    <name evidence="11" type="primary">hypB</name>
    <name evidence="8" type="synonym">hypA</name>
    <name evidence="11" type="ORF">Rai3103_04850</name>
</gene>
<evidence type="ECO:0000256" key="4">
    <source>
        <dbReference type="ARBA" id="ARBA00022741"/>
    </source>
</evidence>
<dbReference type="HAMAP" id="MF_00213">
    <property type="entry name" value="HypA_HybF"/>
    <property type="match status" value="1"/>
</dbReference>
<dbReference type="KEGG" id="rain:Rai3103_04850"/>
<name>A0A5Q2FEF4_9ACTN</name>
<dbReference type="RefSeq" id="WP_153571632.1">
    <property type="nucleotide sequence ID" value="NZ_CP045725.1"/>
</dbReference>
<feature type="binding site" evidence="8">
    <location>
        <position position="70"/>
    </location>
    <ligand>
        <name>Zn(2+)</name>
        <dbReference type="ChEBI" id="CHEBI:29105"/>
    </ligand>
</feature>
<dbReference type="GO" id="GO:0008270">
    <property type="term" value="F:zinc ion binding"/>
    <property type="evidence" value="ECO:0007669"/>
    <property type="project" value="UniProtKB-UniRule"/>
</dbReference>
<evidence type="ECO:0000256" key="1">
    <source>
        <dbReference type="ARBA" id="ARBA00006211"/>
    </source>
</evidence>
<sequence>MHEVSLCRQLAAAVARATGGREVETVYVDVGQLRQVVPAAMGFAWTFVVKGTALEDASLEMRTLPAELACRACGASSRLGSDLGFDCRACGSPETVLTSGEQFVLTAVDVRTPPPPTTVRPGARLTRGKEIAMGRFHRHDDGTVHVHEHDDEGHGHEQDEHGHDEHGHGEHGPGTHSHDGLPRTGSAELDQLIGDHSGYGTGRERIEILEDIYAENDRLAAANRRALDAAGVRAVNLMSSPGAGKTTLLARTLAALEGRLRVGVVEGDIETPLDAERLAGYGAKISLLNTGDGFGGECHLDAPMVATALRGLDLSSLDLVIIENVGNLVCPAEFDVGEHRKAMVFSITEGEDKPLKYPVMFRAVEAVVLNKMDLAPYLDFDRALFLRNLRAVNPDAVVIEASARTGAGVDAWIDWVTQDSRALDRITPHG</sequence>
<accession>A0A5Q2FEF4</accession>
<dbReference type="InterPro" id="IPR003495">
    <property type="entry name" value="CobW/HypB/UreG_nucleotide-bd"/>
</dbReference>
<evidence type="ECO:0000259" key="10">
    <source>
        <dbReference type="Pfam" id="PF02492"/>
    </source>
</evidence>
<organism evidence="11 12">
    <name type="scientific">Raineyella fluvialis</name>
    <dbReference type="NCBI Taxonomy" id="2662261"/>
    <lineage>
        <taxon>Bacteria</taxon>
        <taxon>Bacillati</taxon>
        <taxon>Actinomycetota</taxon>
        <taxon>Actinomycetes</taxon>
        <taxon>Propionibacteriales</taxon>
        <taxon>Propionibacteriaceae</taxon>
        <taxon>Raineyella</taxon>
    </lineage>
</organism>
<evidence type="ECO:0000256" key="8">
    <source>
        <dbReference type="HAMAP-Rule" id="MF_00213"/>
    </source>
</evidence>
<dbReference type="Pfam" id="PF01155">
    <property type="entry name" value="HypA"/>
    <property type="match status" value="1"/>
</dbReference>
<dbReference type="GO" id="GO:0016151">
    <property type="term" value="F:nickel cation binding"/>
    <property type="evidence" value="ECO:0007669"/>
    <property type="project" value="UniProtKB-UniRule"/>
</dbReference>
<dbReference type="InterPro" id="IPR000688">
    <property type="entry name" value="HypA/HybF"/>
</dbReference>
<evidence type="ECO:0000256" key="7">
    <source>
        <dbReference type="ARBA" id="ARBA00023134"/>
    </source>
</evidence>
<comment type="function">
    <text evidence="8">Involved in the maturation of [NiFe] hydrogenases. Required for nickel insertion into the metal center of the hydrogenase.</text>
</comment>
<feature type="binding site" evidence="8">
    <location>
        <position position="87"/>
    </location>
    <ligand>
        <name>Zn(2+)</name>
        <dbReference type="ChEBI" id="CHEBI:29105"/>
    </ligand>
</feature>
<dbReference type="AlphaFoldDB" id="A0A5Q2FEF4"/>
<feature type="binding site" evidence="8">
    <location>
        <position position="90"/>
    </location>
    <ligand>
        <name>Zn(2+)</name>
        <dbReference type="ChEBI" id="CHEBI:29105"/>
    </ligand>
</feature>
<feature type="domain" description="CobW/HypB/UreG nucleotide-binding" evidence="10">
    <location>
        <begin position="235"/>
        <end position="399"/>
    </location>
</feature>
<dbReference type="PANTHER" id="PTHR30134:SF2">
    <property type="entry name" value="HYDROGENASE MATURATION FACTOR HYPB"/>
    <property type="match status" value="1"/>
</dbReference>
<evidence type="ECO:0000256" key="3">
    <source>
        <dbReference type="ARBA" id="ARBA00022723"/>
    </source>
</evidence>
<keyword evidence="12" id="KW-1185">Reference proteome</keyword>
<dbReference type="Gene3D" id="3.30.2320.80">
    <property type="match status" value="1"/>
</dbReference>